<organism evidence="1 2">
    <name type="scientific">Candidatus Erwinia dacicola</name>
    <dbReference type="NCBI Taxonomy" id="252393"/>
    <lineage>
        <taxon>Bacteria</taxon>
        <taxon>Pseudomonadati</taxon>
        <taxon>Pseudomonadota</taxon>
        <taxon>Gammaproteobacteria</taxon>
        <taxon>Enterobacterales</taxon>
        <taxon>Erwiniaceae</taxon>
        <taxon>Erwinia</taxon>
    </lineage>
</organism>
<dbReference type="Proteomes" id="UP000244334">
    <property type="component" value="Unassembled WGS sequence"/>
</dbReference>
<sequence length="41" mass="4890">MNSKYLSRSFYTIMSGKVMLNDFSPKLYRVLRHYCGPMKLI</sequence>
<gene>
    <name evidence="1" type="ORF">ACZ87_02666</name>
</gene>
<evidence type="ECO:0008006" key="3">
    <source>
        <dbReference type="Google" id="ProtNLM"/>
    </source>
</evidence>
<accession>A0A328TJ79</accession>
<name>A0A328TJ79_9GAMM</name>
<dbReference type="AlphaFoldDB" id="A0A328TJ79"/>
<proteinExistence type="predicted"/>
<comment type="caution">
    <text evidence="1">The sequence shown here is derived from an EMBL/GenBank/DDBJ whole genome shotgun (WGS) entry which is preliminary data.</text>
</comment>
<reference evidence="1" key="1">
    <citation type="submission" date="2018-04" db="EMBL/GenBank/DDBJ databases">
        <title>Genomes of the Obligate Erwinia dacicola and Facultative Enterobacter sp. OLF Endosymbionts of the Olive Fruit fly, Bactrocera oleae.</title>
        <authorList>
            <person name="Estes A.M."/>
            <person name="Hearn D.J."/>
            <person name="Agarwal S."/>
            <person name="Pierson E.A."/>
            <person name="Dunning-Hotopp J.C."/>
        </authorList>
    </citation>
    <scope>NUCLEOTIDE SEQUENCE [LARGE SCALE GENOMIC DNA]</scope>
    <source>
        <strain evidence="1">Oroville</strain>
    </source>
</reference>
<dbReference type="EMBL" id="LJAM02000322">
    <property type="protein sequence ID" value="RAP70528.1"/>
    <property type="molecule type" value="Genomic_DNA"/>
</dbReference>
<evidence type="ECO:0000313" key="1">
    <source>
        <dbReference type="EMBL" id="RAP70528.1"/>
    </source>
</evidence>
<keyword evidence="2" id="KW-1185">Reference proteome</keyword>
<evidence type="ECO:0000313" key="2">
    <source>
        <dbReference type="Proteomes" id="UP000244334"/>
    </source>
</evidence>
<protein>
    <recommendedName>
        <fullName evidence="3">Transposase</fullName>
    </recommendedName>
</protein>